<evidence type="ECO:0000313" key="2">
    <source>
        <dbReference type="EMBL" id="AOY40179.1"/>
    </source>
</evidence>
<name>A0A343A6I7_9CUCU</name>
<dbReference type="AlphaFoldDB" id="A0A343A6I7"/>
<dbReference type="RefSeq" id="YP_009441958.1">
    <property type="nucleotide sequence ID" value="NC_036290.1"/>
</dbReference>
<dbReference type="GeneID" id="34948224"/>
<reference evidence="2" key="1">
    <citation type="submission" date="2016-04" db="EMBL/GenBank/DDBJ databases">
        <title>Mitochondria of Scolytid beetles.</title>
        <authorList>
            <person name="Miller K."/>
            <person name="Linard B."/>
            <person name="Vogler A.P."/>
        </authorList>
    </citation>
    <scope>NUCLEOTIDE SEQUENCE</scope>
</reference>
<gene>
    <name evidence="2" type="primary">atp8</name>
</gene>
<organism evidence="2">
    <name type="scientific">Hylastes attenuatus</name>
    <dbReference type="NCBI Taxonomy" id="471226"/>
    <lineage>
        <taxon>Eukaryota</taxon>
        <taxon>Metazoa</taxon>
        <taxon>Ecdysozoa</taxon>
        <taxon>Arthropoda</taxon>
        <taxon>Hexapoda</taxon>
        <taxon>Insecta</taxon>
        <taxon>Pterygota</taxon>
        <taxon>Neoptera</taxon>
        <taxon>Endopterygota</taxon>
        <taxon>Coleoptera</taxon>
        <taxon>Polyphaga</taxon>
        <taxon>Cucujiformia</taxon>
        <taxon>Curculionidae</taxon>
        <taxon>Scolytinae</taxon>
        <taxon>Hylastes</taxon>
    </lineage>
</organism>
<keyword evidence="1" id="KW-1133">Transmembrane helix</keyword>
<keyword evidence="2" id="KW-0496">Mitochondrion</keyword>
<evidence type="ECO:0000256" key="1">
    <source>
        <dbReference type="SAM" id="Phobius"/>
    </source>
</evidence>
<geneLocation type="mitochondrion" evidence="2"/>
<protein>
    <submittedName>
        <fullName evidence="2">ATP synthase F0 subunit 8</fullName>
    </submittedName>
</protein>
<keyword evidence="1" id="KW-0812">Transmembrane</keyword>
<sequence>MPQMSPMMWTWLLFMFNFTLILTMILNYYSFLYLPSNKIYNKSSMMKTKFWKW</sequence>
<proteinExistence type="predicted"/>
<feature type="transmembrane region" description="Helical" evidence="1">
    <location>
        <begin position="12"/>
        <end position="34"/>
    </location>
</feature>
<accession>A0A343A6I7</accession>
<dbReference type="EMBL" id="KX035212">
    <property type="protein sequence ID" value="AOY40179.1"/>
    <property type="molecule type" value="Genomic_DNA"/>
</dbReference>
<keyword evidence="1" id="KW-0472">Membrane</keyword>